<evidence type="ECO:0000313" key="4">
    <source>
        <dbReference type="EMBL" id="KJZ63251.1"/>
    </source>
</evidence>
<protein>
    <submittedName>
        <fullName evidence="4">Glycosyl transferase family 2</fullName>
    </submittedName>
</protein>
<dbReference type="InterPro" id="IPR001173">
    <property type="entry name" value="Glyco_trans_2-like"/>
</dbReference>
<keyword evidence="4" id="KW-0808">Transferase</keyword>
<dbReference type="OrthoDB" id="9179784at2"/>
<sequence>MKPTPLVSIAIPAYNPLYFQAALQSALNQTYASLEVIVCDDSDSDEIHELVQACAVPQTVTLRYVRNEQRLGFKGNLMACAEQATGEYLKLLCDDDQLLPESIARQVQGFIDHDDVNLVIAQRQYCDGDYLLLPERLENSSFSSGDTLFKGEDLLDVLESTAMNFLSNLSGALMRTHQVLEYLPALTQVGEGFVARLDFALFVCLLRRGNLAVMGQVLSFERLHPARMSNQLEVQQAVAVELGWLTQMLAVRSGEPAPAPGHVRYIDLASAALGEPYDWEEMALSRSLGFSSTLIRSRVGENCDSFADVYQQWLACRTLNPAEQRLLPTRLASWAWQPRIVPVVIDADADEAALDVTLDSIDRQVYAAETVLVLSGENRASALAGNVIRVTLQGDGLEQLNGLLMQTDSADWFYLLRAGDRLNELALLLLAERMVESADALCIYSDEGGLRNDVPVEPIFKSDFNLDLLRSYPYIGRTLAIQRQRFVDAGGFNPEFTELSPHDLVWRLVENHGAHVVEHVAQVLVESSFGLSQWLALPQVIEQNARVLTAHLDRIGAAHEVREGSVPLINRIDYHHGVQPLVSIVVVMRDRLGPLQRCIESVLEHTAYAHYELLIVDNASTSPEAQDWLAAMSQMGGEKLRVLHCDYADNPTAAQNFAVAQVRGEYVLLLSPDSLIVNRDWLGELLNHGLRPEVGVVGGRMVSPKGRIEGSALVLGMRGPVGVPWRGEVVTASGYMQRQQAVQNLSAVSTECLLVRKQVFDELQGFDEQAFSQRLGGPDFCLRVRQKGYLVVWTPYAESVHVSAETESGPVVSTLVAEHKLFYQRWLPIIARDPAYNVNLSLNTNNFSLEPGFKNDWNPFARHLLPRVLAIPINETAVGHYRVTQPFLELEAAGQVLGNVSFHTPSDIELERQSPDVIILQGRYSESAVNEVERVRNSSRAFRIFELDDYVIDVPKKNAHVRKAIVGVEQIVRRAIGLCDRVVVSTRPLADALKGMHDDIRVVPNMLAPHLWTGLSSQRRTSRKPRVGWGGGTSHDGDLAIIADVIRLLADEVEWVFFGMCPPALKPFVHEFHPAVGLQAYPAKLASLNLDLALAPLEFHIFNDCKSNLRLLEYGACGYPVICTDTEAYRGYLPCTKVVSNSTEEWLEAIRMHLADPDASYRMGDALREEVLRDYMLRGNNLNYWAEAWLPN</sequence>
<keyword evidence="1" id="KW-0997">Cell inner membrane</keyword>
<dbReference type="SUPFAM" id="SSF53756">
    <property type="entry name" value="UDP-Glycosyltransferase/glycogen phosphorylase"/>
    <property type="match status" value="1"/>
</dbReference>
<evidence type="ECO:0000259" key="2">
    <source>
        <dbReference type="Pfam" id="PF00535"/>
    </source>
</evidence>
<evidence type="ECO:0000259" key="3">
    <source>
        <dbReference type="Pfam" id="PF13524"/>
    </source>
</evidence>
<dbReference type="PANTHER" id="PTHR43685:SF2">
    <property type="entry name" value="GLYCOSYLTRANSFERASE 2-LIKE DOMAIN-CONTAINING PROTEIN"/>
    <property type="match status" value="1"/>
</dbReference>
<proteinExistence type="predicted"/>
<feature type="domain" description="Glycosyltransferase 2-like" evidence="2">
    <location>
        <begin position="583"/>
        <end position="707"/>
    </location>
</feature>
<dbReference type="Pfam" id="PF00535">
    <property type="entry name" value="Glycos_transf_2"/>
    <property type="match status" value="2"/>
</dbReference>
<keyword evidence="1" id="KW-0472">Membrane</keyword>
<evidence type="ECO:0000313" key="5">
    <source>
        <dbReference type="Proteomes" id="UP000033400"/>
    </source>
</evidence>
<dbReference type="SUPFAM" id="SSF53448">
    <property type="entry name" value="Nucleotide-diphospho-sugar transferases"/>
    <property type="match status" value="3"/>
</dbReference>
<dbReference type="AlphaFoldDB" id="A0A0F4V388"/>
<organism evidence="4 5">
    <name type="scientific">Pseudomonas fluorescens</name>
    <dbReference type="NCBI Taxonomy" id="294"/>
    <lineage>
        <taxon>Bacteria</taxon>
        <taxon>Pseudomonadati</taxon>
        <taxon>Pseudomonadota</taxon>
        <taxon>Gammaproteobacteria</taxon>
        <taxon>Pseudomonadales</taxon>
        <taxon>Pseudomonadaceae</taxon>
        <taxon>Pseudomonas</taxon>
    </lineage>
</organism>
<dbReference type="InterPro" id="IPR029044">
    <property type="entry name" value="Nucleotide-diphossugar_trans"/>
</dbReference>
<feature type="domain" description="Spore protein YkvP/CgeB glycosyl transferase-like" evidence="3">
    <location>
        <begin position="1100"/>
        <end position="1176"/>
    </location>
</feature>
<dbReference type="Gene3D" id="3.90.550.10">
    <property type="entry name" value="Spore Coat Polysaccharide Biosynthesis Protein SpsA, Chain A"/>
    <property type="match status" value="3"/>
</dbReference>
<gene>
    <name evidence="4" type="ORF">VD17_24130</name>
</gene>
<dbReference type="Pfam" id="PF13524">
    <property type="entry name" value="Glyco_trans_1_2"/>
    <property type="match status" value="1"/>
</dbReference>
<reference evidence="4 5" key="1">
    <citation type="submission" date="2015-03" db="EMBL/GenBank/DDBJ databases">
        <title>Comparative genomics of Pseudomonas insights into diversity of traits involved in vanlence and defense.</title>
        <authorList>
            <person name="Qin Y."/>
        </authorList>
    </citation>
    <scope>NUCLEOTIDE SEQUENCE [LARGE SCALE GENOMIC DNA]</scope>
    <source>
        <strain evidence="4 5">H24</strain>
    </source>
</reference>
<comment type="caution">
    <text evidence="4">The sequence shown here is derived from an EMBL/GenBank/DDBJ whole genome shotgun (WGS) entry which is preliminary data.</text>
</comment>
<keyword evidence="1" id="KW-1003">Cell membrane</keyword>
<feature type="domain" description="Glycosyltransferase 2-like" evidence="2">
    <location>
        <begin position="8"/>
        <end position="137"/>
    </location>
</feature>
<dbReference type="PATRIC" id="fig|294.133.peg.4675"/>
<dbReference type="RefSeq" id="WP_046056001.1">
    <property type="nucleotide sequence ID" value="NZ_LACH01000056.1"/>
</dbReference>
<dbReference type="PANTHER" id="PTHR43685">
    <property type="entry name" value="GLYCOSYLTRANSFERASE"/>
    <property type="match status" value="1"/>
</dbReference>
<dbReference type="EMBL" id="LACH01000056">
    <property type="protein sequence ID" value="KJZ63251.1"/>
    <property type="molecule type" value="Genomic_DNA"/>
</dbReference>
<dbReference type="InterPro" id="IPR055259">
    <property type="entry name" value="YkvP/CgeB_Glyco_trans-like"/>
</dbReference>
<accession>A0A0F4V388</accession>
<dbReference type="Gene3D" id="3.40.50.2000">
    <property type="entry name" value="Glycogen Phosphorylase B"/>
    <property type="match status" value="1"/>
</dbReference>
<dbReference type="InterPro" id="IPR050834">
    <property type="entry name" value="Glycosyltransf_2"/>
</dbReference>
<name>A0A0F4V388_PSEFL</name>
<dbReference type="Proteomes" id="UP000033400">
    <property type="component" value="Unassembled WGS sequence"/>
</dbReference>
<dbReference type="CDD" id="cd00761">
    <property type="entry name" value="Glyco_tranf_GTA_type"/>
    <property type="match status" value="1"/>
</dbReference>
<dbReference type="GO" id="GO:0016740">
    <property type="term" value="F:transferase activity"/>
    <property type="evidence" value="ECO:0007669"/>
    <property type="project" value="UniProtKB-KW"/>
</dbReference>
<evidence type="ECO:0000256" key="1">
    <source>
        <dbReference type="ARBA" id="ARBA00022519"/>
    </source>
</evidence>